<keyword evidence="3" id="KW-1185">Reference proteome</keyword>
<feature type="non-terminal residue" evidence="2">
    <location>
        <position position="218"/>
    </location>
</feature>
<name>A0A8J4B8R6_9CHLO</name>
<evidence type="ECO:0000313" key="3">
    <source>
        <dbReference type="Proteomes" id="UP000747399"/>
    </source>
</evidence>
<organism evidence="2 3">
    <name type="scientific">Volvox africanus</name>
    <dbReference type="NCBI Taxonomy" id="51714"/>
    <lineage>
        <taxon>Eukaryota</taxon>
        <taxon>Viridiplantae</taxon>
        <taxon>Chlorophyta</taxon>
        <taxon>core chlorophytes</taxon>
        <taxon>Chlorophyceae</taxon>
        <taxon>CS clade</taxon>
        <taxon>Chlamydomonadales</taxon>
        <taxon>Volvocaceae</taxon>
        <taxon>Volvox</taxon>
    </lineage>
</organism>
<comment type="caution">
    <text evidence="2">The sequence shown here is derived from an EMBL/GenBank/DDBJ whole genome shotgun (WGS) entry which is preliminary data.</text>
</comment>
<feature type="region of interest" description="Disordered" evidence="1">
    <location>
        <begin position="113"/>
        <end position="218"/>
    </location>
</feature>
<feature type="compositionally biased region" description="Basic and acidic residues" evidence="1">
    <location>
        <begin position="160"/>
        <end position="185"/>
    </location>
</feature>
<sequence length="218" mass="24817">RVLSNRSCGDGQPAVGQPAGGVVVSELQASIEHFRAIAERFLRKRIPVERPLRRFGKLKDEESLTLQERLCARRQQMTEKGILFKVLLPWRSAPEELGQLRGQPEAQVVPAAQQELQQASEEDMQQASEQDMQQASEQDMQQASEEDMQQASEEDMQQASEKDMQQASEKDMQHASEEDMQHASEQDMQQASEEDMQQASEEDMQQASEEDMLARARR</sequence>
<dbReference type="EMBL" id="BNCO01000024">
    <property type="protein sequence ID" value="GIL56300.1"/>
    <property type="molecule type" value="Genomic_DNA"/>
</dbReference>
<reference evidence="2" key="1">
    <citation type="journal article" date="2021" name="Proc. Natl. Acad. Sci. U.S.A.">
        <title>Three genomes in the algal genus Volvox reveal the fate of a haploid sex-determining region after a transition to homothallism.</title>
        <authorList>
            <person name="Yamamoto K."/>
            <person name="Hamaji T."/>
            <person name="Kawai-Toyooka H."/>
            <person name="Matsuzaki R."/>
            <person name="Takahashi F."/>
            <person name="Nishimura Y."/>
            <person name="Kawachi M."/>
            <person name="Noguchi H."/>
            <person name="Minakuchi Y."/>
            <person name="Umen J.G."/>
            <person name="Toyoda A."/>
            <person name="Nozaki H."/>
        </authorList>
    </citation>
    <scope>NUCLEOTIDE SEQUENCE</scope>
    <source>
        <strain evidence="2">NIES-3780</strain>
    </source>
</reference>
<evidence type="ECO:0000256" key="1">
    <source>
        <dbReference type="SAM" id="MobiDB-lite"/>
    </source>
</evidence>
<dbReference type="AlphaFoldDB" id="A0A8J4B8R6"/>
<feature type="compositionally biased region" description="Acidic residues" evidence="1">
    <location>
        <begin position="192"/>
        <end position="211"/>
    </location>
</feature>
<evidence type="ECO:0000313" key="2">
    <source>
        <dbReference type="EMBL" id="GIL56300.1"/>
    </source>
</evidence>
<proteinExistence type="predicted"/>
<accession>A0A8J4B8R6</accession>
<dbReference type="Proteomes" id="UP000747399">
    <property type="component" value="Unassembled WGS sequence"/>
</dbReference>
<protein>
    <submittedName>
        <fullName evidence="2">Uncharacterized protein</fullName>
    </submittedName>
</protein>
<feature type="compositionally biased region" description="Acidic residues" evidence="1">
    <location>
        <begin position="144"/>
        <end position="156"/>
    </location>
</feature>
<feature type="compositionally biased region" description="Polar residues" evidence="1">
    <location>
        <begin position="125"/>
        <end position="143"/>
    </location>
</feature>
<gene>
    <name evidence="2" type="ORF">Vafri_11646</name>
</gene>